<dbReference type="InterPro" id="IPR011990">
    <property type="entry name" value="TPR-like_helical_dom_sf"/>
</dbReference>
<keyword evidence="5" id="KW-1185">Reference proteome</keyword>
<feature type="repeat" description="PPR" evidence="2">
    <location>
        <begin position="210"/>
        <end position="247"/>
    </location>
</feature>
<dbReference type="Proteomes" id="UP001642464">
    <property type="component" value="Unassembled WGS sequence"/>
</dbReference>
<name>A0ABP0I6A5_9DINO</name>
<dbReference type="Pfam" id="PF13812">
    <property type="entry name" value="PPR_3"/>
    <property type="match status" value="1"/>
</dbReference>
<gene>
    <name evidence="4" type="ORF">SCF082_LOCUS5487</name>
</gene>
<dbReference type="PANTHER" id="PTHR46128">
    <property type="entry name" value="MITOCHONDRIAL GROUP I INTRON SPLICING FACTOR CCM1"/>
    <property type="match status" value="1"/>
</dbReference>
<dbReference type="PROSITE" id="PS51375">
    <property type="entry name" value="PPR"/>
    <property type="match status" value="1"/>
</dbReference>
<proteinExistence type="inferred from homology"/>
<comment type="caution">
    <text evidence="4">The sequence shown here is derived from an EMBL/GenBank/DDBJ whole genome shotgun (WGS) entry which is preliminary data.</text>
</comment>
<dbReference type="Gene3D" id="1.25.40.10">
    <property type="entry name" value="Tetratricopeptide repeat domain"/>
    <property type="match status" value="2"/>
</dbReference>
<evidence type="ECO:0000313" key="4">
    <source>
        <dbReference type="EMBL" id="CAK8998112.1"/>
    </source>
</evidence>
<feature type="signal peptide" evidence="3">
    <location>
        <begin position="1"/>
        <end position="27"/>
    </location>
</feature>
<organism evidence="4 5">
    <name type="scientific">Durusdinium trenchii</name>
    <dbReference type="NCBI Taxonomy" id="1381693"/>
    <lineage>
        <taxon>Eukaryota</taxon>
        <taxon>Sar</taxon>
        <taxon>Alveolata</taxon>
        <taxon>Dinophyceae</taxon>
        <taxon>Suessiales</taxon>
        <taxon>Symbiodiniaceae</taxon>
        <taxon>Durusdinium</taxon>
    </lineage>
</organism>
<feature type="chain" id="PRO_5047004073" evidence="3">
    <location>
        <begin position="28"/>
        <end position="355"/>
    </location>
</feature>
<accession>A0ABP0I6A5</accession>
<keyword evidence="3" id="KW-0732">Signal</keyword>
<evidence type="ECO:0000256" key="1">
    <source>
        <dbReference type="ARBA" id="ARBA00007626"/>
    </source>
</evidence>
<evidence type="ECO:0000256" key="3">
    <source>
        <dbReference type="SAM" id="SignalP"/>
    </source>
</evidence>
<dbReference type="InterPro" id="IPR002885">
    <property type="entry name" value="PPR_rpt"/>
</dbReference>
<dbReference type="EMBL" id="CAXAMM010002991">
    <property type="protein sequence ID" value="CAK8998112.1"/>
    <property type="molecule type" value="Genomic_DNA"/>
</dbReference>
<dbReference type="Pfam" id="PF01535">
    <property type="entry name" value="PPR"/>
    <property type="match status" value="1"/>
</dbReference>
<dbReference type="InterPro" id="IPR050872">
    <property type="entry name" value="PPR_P_subfamily"/>
</dbReference>
<reference evidence="4 5" key="1">
    <citation type="submission" date="2024-02" db="EMBL/GenBank/DDBJ databases">
        <authorList>
            <person name="Chen Y."/>
            <person name="Shah S."/>
            <person name="Dougan E. K."/>
            <person name="Thang M."/>
            <person name="Chan C."/>
        </authorList>
    </citation>
    <scope>NUCLEOTIDE SEQUENCE [LARGE SCALE GENOMIC DNA]</scope>
</reference>
<dbReference type="PANTHER" id="PTHR46128:SF329">
    <property type="entry name" value="MITOCHONDRIAL GROUP I INTRON SPLICING FACTOR DMR1"/>
    <property type="match status" value="1"/>
</dbReference>
<protein>
    <submittedName>
        <fullName evidence="4">Pentatricopeptide repeat-containing protein At5g59900</fullName>
    </submittedName>
</protein>
<sequence>MKRTCHTLVFSLLLLVHLCRECHKTFALIKQVGSYFLRQQSGLNIHSPAFEQRDRDVVFSKKELKTEGLGLDPTQEEKTLASLLKAAGDEKRGKNGKWQDMFAKYSGSNPIVVNAAMQAALKQRDYDEGLNIYYNRVRYMTLPTFSIAMKLLGKCGHLDEVERLWEELVGLNLVNQVLAAARIDAAADDGDMGGAESVLNYMVEKDIEANVVHFTSTIRACANAKEAGRAKQAQKMFEQMVAKEIEPNIVTYTNLLRAFRDEPSECCLGLLRDMKDKDVKVNNVFAENFLFIFLKGFGKGSWRKQRAIVADIRTLDLADLQTAKCFVDELRDANVCLNKSCKNIEAAIRMVLRNQ</sequence>
<evidence type="ECO:0000256" key="2">
    <source>
        <dbReference type="PROSITE-ProRule" id="PRU00708"/>
    </source>
</evidence>
<evidence type="ECO:0000313" key="5">
    <source>
        <dbReference type="Proteomes" id="UP001642464"/>
    </source>
</evidence>
<comment type="similarity">
    <text evidence="1">Belongs to the PPR family. P subfamily.</text>
</comment>